<proteinExistence type="predicted"/>
<evidence type="ECO:0000256" key="1">
    <source>
        <dbReference type="SAM" id="MobiDB-lite"/>
    </source>
</evidence>
<dbReference type="AlphaFoldDB" id="R0LDQ2"/>
<organism evidence="2 3">
    <name type="scientific">Anas platyrhynchos</name>
    <name type="common">Mallard</name>
    <name type="synonym">Anas boschas</name>
    <dbReference type="NCBI Taxonomy" id="8839"/>
    <lineage>
        <taxon>Eukaryota</taxon>
        <taxon>Metazoa</taxon>
        <taxon>Chordata</taxon>
        <taxon>Craniata</taxon>
        <taxon>Vertebrata</taxon>
        <taxon>Euteleostomi</taxon>
        <taxon>Archelosauria</taxon>
        <taxon>Archosauria</taxon>
        <taxon>Dinosauria</taxon>
        <taxon>Saurischia</taxon>
        <taxon>Theropoda</taxon>
        <taxon>Coelurosauria</taxon>
        <taxon>Aves</taxon>
        <taxon>Neognathae</taxon>
        <taxon>Galloanserae</taxon>
        <taxon>Anseriformes</taxon>
        <taxon>Anatidae</taxon>
        <taxon>Anatinae</taxon>
        <taxon>Anas</taxon>
    </lineage>
</organism>
<gene>
    <name evidence="2" type="ORF">Anapl_00010</name>
</gene>
<dbReference type="Proteomes" id="UP000296049">
    <property type="component" value="Unassembled WGS sequence"/>
</dbReference>
<feature type="region of interest" description="Disordered" evidence="1">
    <location>
        <begin position="59"/>
        <end position="127"/>
    </location>
</feature>
<feature type="region of interest" description="Disordered" evidence="1">
    <location>
        <begin position="219"/>
        <end position="263"/>
    </location>
</feature>
<protein>
    <submittedName>
        <fullName evidence="2">Uncharacterized protein</fullName>
    </submittedName>
</protein>
<accession>R0LDQ2</accession>
<name>R0LDQ2_ANAPL</name>
<evidence type="ECO:0000313" key="2">
    <source>
        <dbReference type="EMBL" id="EOB03794.1"/>
    </source>
</evidence>
<feature type="region of interest" description="Disordered" evidence="1">
    <location>
        <begin position="21"/>
        <end position="43"/>
    </location>
</feature>
<reference evidence="3" key="1">
    <citation type="journal article" date="2013" name="Nat. Genet.">
        <title>The duck genome and transcriptome provide insight into an avian influenza virus reservoir species.</title>
        <authorList>
            <person name="Huang Y."/>
            <person name="Li Y."/>
            <person name="Burt D.W."/>
            <person name="Chen H."/>
            <person name="Zhang Y."/>
            <person name="Qian W."/>
            <person name="Kim H."/>
            <person name="Gan S."/>
            <person name="Zhao Y."/>
            <person name="Li J."/>
            <person name="Yi K."/>
            <person name="Feng H."/>
            <person name="Zhu P."/>
            <person name="Li B."/>
            <person name="Liu Q."/>
            <person name="Fairley S."/>
            <person name="Magor K.E."/>
            <person name="Du Z."/>
            <person name="Hu X."/>
            <person name="Goodman L."/>
            <person name="Tafer H."/>
            <person name="Vignal A."/>
            <person name="Lee T."/>
            <person name="Kim K.W."/>
            <person name="Sheng Z."/>
            <person name="An Y."/>
            <person name="Searle S."/>
            <person name="Herrero J."/>
            <person name="Groenen M.A."/>
            <person name="Crooijmans R.P."/>
            <person name="Faraut T."/>
            <person name="Cai Q."/>
            <person name="Webster R.G."/>
            <person name="Aldridge J.R."/>
            <person name="Warren W.C."/>
            <person name="Bartschat S."/>
            <person name="Kehr S."/>
            <person name="Marz M."/>
            <person name="Stadler P.F."/>
            <person name="Smith J."/>
            <person name="Kraus R.H."/>
            <person name="Zhao Y."/>
            <person name="Ren L."/>
            <person name="Fei J."/>
            <person name="Morisson M."/>
            <person name="Kaiser P."/>
            <person name="Griffin D.K."/>
            <person name="Rao M."/>
            <person name="Pitel F."/>
            <person name="Wang J."/>
            <person name="Li N."/>
        </authorList>
    </citation>
    <scope>NUCLEOTIDE SEQUENCE [LARGE SCALE GENOMIC DNA]</scope>
</reference>
<sequence>MGKMVIGALVAEGQALLSSADSPKSFYNRKPNSGGALGRGFRGGGGVAITEPGLGVPSLPLASPLRGAATPRGGSPGLSWEPKEPGEQVAVLSSHESRSPGVGTGAQWRGCARPAERKRSFSRKPPLRGFPSGLLRGGLAVPAGRVTFGFISGRAASSGVLGAVRDIRAPRSSALCAASPVPLPGTGIGVQDPAAPSTLRDLIPFPTLLQKAKPKSGSGPLWASCRVPDHARRGGGGGGRGRHHHGMMPSPPDPKTSGWHAACRADRRQRRPQVGDEMDGWLPAPEGRACCWDTCAMATVLTALCHGHQEPGSLTIRVTMQDQSAPEMQPLLSPRTDLSLEMVLLPDSPRCHFSRSSAGGGSKADNVLPYGKHHLTVCLLQNTSKRVETPLRASLLGAAPTPPFTSLFIHAGTALQAPAPCPGGLPSTRTLPPAPRMHQGRARVSQLCRQTLRWQQTLPRWMETPAAASPICSLAHLVPLRSTAVQLLLEKEPGSAPGANVSADIYFPLKCIGVFLNLFTTALPGLSPL</sequence>
<evidence type="ECO:0000313" key="3">
    <source>
        <dbReference type="Proteomes" id="UP000296049"/>
    </source>
</evidence>
<keyword evidence="3" id="KW-1185">Reference proteome</keyword>
<dbReference type="EMBL" id="KB742833">
    <property type="protein sequence ID" value="EOB03794.1"/>
    <property type="molecule type" value="Genomic_DNA"/>
</dbReference>